<evidence type="ECO:0000256" key="7">
    <source>
        <dbReference type="PROSITE-ProRule" id="PRU01373"/>
    </source>
</evidence>
<feature type="signal peptide" evidence="8">
    <location>
        <begin position="1"/>
        <end position="19"/>
    </location>
</feature>
<keyword evidence="4 7" id="KW-0133">Cell shape</keyword>
<dbReference type="UniPathway" id="UPA00219"/>
<dbReference type="AlphaFoldDB" id="A0A1M4U1V3"/>
<evidence type="ECO:0000313" key="10">
    <source>
        <dbReference type="EMBL" id="SHE50650.1"/>
    </source>
</evidence>
<dbReference type="GO" id="GO:0071555">
    <property type="term" value="P:cell wall organization"/>
    <property type="evidence" value="ECO:0007669"/>
    <property type="project" value="UniProtKB-UniRule"/>
</dbReference>
<keyword evidence="5 7" id="KW-0573">Peptidoglycan synthesis</keyword>
<evidence type="ECO:0000313" key="11">
    <source>
        <dbReference type="Proteomes" id="UP000184485"/>
    </source>
</evidence>
<evidence type="ECO:0000256" key="3">
    <source>
        <dbReference type="ARBA" id="ARBA00022679"/>
    </source>
</evidence>
<evidence type="ECO:0000256" key="6">
    <source>
        <dbReference type="ARBA" id="ARBA00023316"/>
    </source>
</evidence>
<dbReference type="SUPFAM" id="SSF141523">
    <property type="entry name" value="L,D-transpeptidase catalytic domain-like"/>
    <property type="match status" value="1"/>
</dbReference>
<feature type="active site" description="Nucleophile" evidence="7">
    <location>
        <position position="152"/>
    </location>
</feature>
<dbReference type="GO" id="GO:0016740">
    <property type="term" value="F:transferase activity"/>
    <property type="evidence" value="ECO:0007669"/>
    <property type="project" value="UniProtKB-KW"/>
</dbReference>
<evidence type="ECO:0000256" key="4">
    <source>
        <dbReference type="ARBA" id="ARBA00022960"/>
    </source>
</evidence>
<evidence type="ECO:0000256" key="8">
    <source>
        <dbReference type="SAM" id="SignalP"/>
    </source>
</evidence>
<feature type="chain" id="PRO_5011979372" evidence="8">
    <location>
        <begin position="20"/>
        <end position="347"/>
    </location>
</feature>
<keyword evidence="11" id="KW-1185">Reference proteome</keyword>
<dbReference type="Proteomes" id="UP000184485">
    <property type="component" value="Unassembled WGS sequence"/>
</dbReference>
<name>A0A1M4U1V3_9HYPH</name>
<dbReference type="PROSITE" id="PS52029">
    <property type="entry name" value="LD_TPASE"/>
    <property type="match status" value="1"/>
</dbReference>
<dbReference type="OrthoDB" id="9809748at2"/>
<dbReference type="RefSeq" id="WP_073050870.1">
    <property type="nucleotide sequence ID" value="NZ_FQUP01000001.1"/>
</dbReference>
<reference evidence="10 11" key="1">
    <citation type="submission" date="2016-11" db="EMBL/GenBank/DDBJ databases">
        <authorList>
            <person name="Jaros S."/>
            <person name="Januszkiewicz K."/>
            <person name="Wedrychowicz H."/>
        </authorList>
    </citation>
    <scope>NUCLEOTIDE SEQUENCE [LARGE SCALE GENOMIC DNA]</scope>
    <source>
        <strain evidence="10 11">DSM 19436</strain>
    </source>
</reference>
<evidence type="ECO:0000259" key="9">
    <source>
        <dbReference type="PROSITE" id="PS52029"/>
    </source>
</evidence>
<proteinExistence type="inferred from homology"/>
<evidence type="ECO:0000256" key="5">
    <source>
        <dbReference type="ARBA" id="ARBA00022984"/>
    </source>
</evidence>
<dbReference type="PANTHER" id="PTHR36699:SF1">
    <property type="entry name" value="L,D-TRANSPEPTIDASE YAFK-RELATED"/>
    <property type="match status" value="1"/>
</dbReference>
<keyword evidence="8" id="KW-0732">Signal</keyword>
<dbReference type="InterPro" id="IPR038063">
    <property type="entry name" value="Transpep_catalytic_dom"/>
</dbReference>
<gene>
    <name evidence="10" type="ORF">SAMN02745157_0324</name>
</gene>
<evidence type="ECO:0000256" key="2">
    <source>
        <dbReference type="ARBA" id="ARBA00005992"/>
    </source>
</evidence>
<dbReference type="CDD" id="cd16913">
    <property type="entry name" value="YkuD_like"/>
    <property type="match status" value="1"/>
</dbReference>
<dbReference type="GO" id="GO:0004180">
    <property type="term" value="F:carboxypeptidase activity"/>
    <property type="evidence" value="ECO:0007669"/>
    <property type="project" value="UniProtKB-ARBA"/>
</dbReference>
<dbReference type="PROSITE" id="PS51257">
    <property type="entry name" value="PROKAR_LIPOPROTEIN"/>
    <property type="match status" value="1"/>
</dbReference>
<accession>A0A1M4U1V3</accession>
<comment type="pathway">
    <text evidence="1 7">Cell wall biogenesis; peptidoglycan biosynthesis.</text>
</comment>
<dbReference type="PANTHER" id="PTHR36699">
    <property type="entry name" value="LD-TRANSPEPTIDASE"/>
    <property type="match status" value="1"/>
</dbReference>
<organism evidence="10 11">
    <name type="scientific">Kaistia soli DSM 19436</name>
    <dbReference type="NCBI Taxonomy" id="1122133"/>
    <lineage>
        <taxon>Bacteria</taxon>
        <taxon>Pseudomonadati</taxon>
        <taxon>Pseudomonadota</taxon>
        <taxon>Alphaproteobacteria</taxon>
        <taxon>Hyphomicrobiales</taxon>
        <taxon>Kaistiaceae</taxon>
        <taxon>Kaistia</taxon>
    </lineage>
</organism>
<sequence>MAIIRSLLLLALLACGLAACTTGERDTRGMQPIPAKLVADMRQKGMKPSDPIMIRIYKQESELEVWKRDRSGSYALLKTYPICRWSGKLGPKKQEGDRQAPEGFYAITMSLLNPQSQFYLSFNLGFPNKLEEALGYEGAALMVHGACSSSGCYALTDAGVAEIYAVARDALIGGQTSFQVQSLPFRMTPQNLALHRNDPNMNFWLNLKQGTDQFDVTRQPPKVEACNRRYVFGAKPVDPSAVFDPLGACPAFEVDPSVAAKVAVKQARDDSQIAALAASEPPISLAYSDGGMNEAFREILKNSGPEKLSRMTSAGFPVSRPSAALADPYQIVGIDPVQTATSVAGQK</sequence>
<dbReference type="GO" id="GO:0008360">
    <property type="term" value="P:regulation of cell shape"/>
    <property type="evidence" value="ECO:0007669"/>
    <property type="project" value="UniProtKB-UniRule"/>
</dbReference>
<dbReference type="EMBL" id="FQUP01000001">
    <property type="protein sequence ID" value="SHE50650.1"/>
    <property type="molecule type" value="Genomic_DNA"/>
</dbReference>
<dbReference type="GO" id="GO:0009252">
    <property type="term" value="P:peptidoglycan biosynthetic process"/>
    <property type="evidence" value="ECO:0007669"/>
    <property type="project" value="UniProtKB-UniPathway"/>
</dbReference>
<comment type="similarity">
    <text evidence="2">Belongs to the YkuD family.</text>
</comment>
<feature type="domain" description="L,D-TPase catalytic" evidence="9">
    <location>
        <begin position="52"/>
        <end position="181"/>
    </location>
</feature>
<protein>
    <submittedName>
        <fullName evidence="10">Murein L,D-transpeptidase YafK</fullName>
    </submittedName>
</protein>
<keyword evidence="6 7" id="KW-0961">Cell wall biogenesis/degradation</keyword>
<keyword evidence="3" id="KW-0808">Transferase</keyword>
<dbReference type="InterPro" id="IPR005490">
    <property type="entry name" value="LD_TPept_cat_dom"/>
</dbReference>
<dbReference type="STRING" id="1122133.SAMN02745157_0324"/>
<evidence type="ECO:0000256" key="1">
    <source>
        <dbReference type="ARBA" id="ARBA00004752"/>
    </source>
</evidence>
<feature type="active site" description="Proton donor/acceptor" evidence="7">
    <location>
        <position position="144"/>
    </location>
</feature>